<dbReference type="PROSITE" id="PS52050">
    <property type="entry name" value="WYL"/>
    <property type="match status" value="1"/>
</dbReference>
<protein>
    <submittedName>
        <fullName evidence="3">WYL domain-containing protein</fullName>
    </submittedName>
</protein>
<feature type="domain" description="Helix-turn-helix type 11" evidence="1">
    <location>
        <begin position="5"/>
        <end position="57"/>
    </location>
</feature>
<dbReference type="InterPro" id="IPR026881">
    <property type="entry name" value="WYL_dom"/>
</dbReference>
<evidence type="ECO:0000259" key="1">
    <source>
        <dbReference type="Pfam" id="PF08279"/>
    </source>
</evidence>
<dbReference type="AlphaFoldDB" id="A0A7X2H6M9"/>
<keyword evidence="4" id="KW-1185">Reference proteome</keyword>
<dbReference type="InterPro" id="IPR051534">
    <property type="entry name" value="CBASS_pafABC_assoc_protein"/>
</dbReference>
<dbReference type="Pfam" id="PF08279">
    <property type="entry name" value="HTH_11"/>
    <property type="match status" value="1"/>
</dbReference>
<dbReference type="Proteomes" id="UP000463051">
    <property type="component" value="Unassembled WGS sequence"/>
</dbReference>
<proteinExistence type="predicted"/>
<sequence length="318" mass="36608">MRLHRLIAILLLIESRGRMKAHELALALETSVRSIYRDIDVLAEAGIPMVTTPGPQGGISLMEGYTVNLKQLHGEEVINLYLTGMGMYAGGGHESAVKLNNTLLKLEKTLPANYQIDVEKAKHRFYYDDTPWWTERIAIPCLEAVRTAVWNSRKIIIQYSKVNGDSSSRTLHPYGLVVKKMDWYLVAFCEGAGQLRTFKCERITSVKLTDEHYLIPAEFTLEEHWKDRERSFKQTRSEEEVYPVVLRTDRMNKDLLNRLEVTETVTDGAQLILTVNMYSYERACSDIMHIISQAEIVEPLELRQYIVGKLRVLQKVYR</sequence>
<organism evidence="3 4">
    <name type="scientific">Paenibacillus monticola</name>
    <dbReference type="NCBI Taxonomy" id="2666075"/>
    <lineage>
        <taxon>Bacteria</taxon>
        <taxon>Bacillati</taxon>
        <taxon>Bacillota</taxon>
        <taxon>Bacilli</taxon>
        <taxon>Bacillales</taxon>
        <taxon>Paenibacillaceae</taxon>
        <taxon>Paenibacillus</taxon>
    </lineage>
</organism>
<dbReference type="SUPFAM" id="SSF46785">
    <property type="entry name" value="Winged helix' DNA-binding domain"/>
    <property type="match status" value="1"/>
</dbReference>
<dbReference type="PANTHER" id="PTHR34580:SF1">
    <property type="entry name" value="PROTEIN PAFC"/>
    <property type="match status" value="1"/>
</dbReference>
<dbReference type="InterPro" id="IPR036388">
    <property type="entry name" value="WH-like_DNA-bd_sf"/>
</dbReference>
<dbReference type="Pfam" id="PF13280">
    <property type="entry name" value="WYL"/>
    <property type="match status" value="1"/>
</dbReference>
<dbReference type="InterPro" id="IPR013196">
    <property type="entry name" value="HTH_11"/>
</dbReference>
<name>A0A7X2H6M9_9BACL</name>
<dbReference type="EMBL" id="WJXB01000005">
    <property type="protein sequence ID" value="MRN54492.1"/>
    <property type="molecule type" value="Genomic_DNA"/>
</dbReference>
<comment type="caution">
    <text evidence="3">The sequence shown here is derived from an EMBL/GenBank/DDBJ whole genome shotgun (WGS) entry which is preliminary data.</text>
</comment>
<dbReference type="Gene3D" id="1.10.10.10">
    <property type="entry name" value="Winged helix-like DNA-binding domain superfamily/Winged helix DNA-binding domain"/>
    <property type="match status" value="1"/>
</dbReference>
<dbReference type="PANTHER" id="PTHR34580">
    <property type="match status" value="1"/>
</dbReference>
<evidence type="ECO:0000313" key="3">
    <source>
        <dbReference type="EMBL" id="MRN54492.1"/>
    </source>
</evidence>
<dbReference type="InterPro" id="IPR036390">
    <property type="entry name" value="WH_DNA-bd_sf"/>
</dbReference>
<evidence type="ECO:0000313" key="4">
    <source>
        <dbReference type="Proteomes" id="UP000463051"/>
    </source>
</evidence>
<gene>
    <name evidence="3" type="ORF">GJB61_16025</name>
</gene>
<feature type="domain" description="WYL" evidence="2">
    <location>
        <begin position="141"/>
        <end position="207"/>
    </location>
</feature>
<reference evidence="3 4" key="1">
    <citation type="submission" date="2019-11" db="EMBL/GenBank/DDBJ databases">
        <title>Paenibacillus monticola sp. nov., a novel PGPR strain isolated from mountain sample in China.</title>
        <authorList>
            <person name="Zhao Q."/>
            <person name="Li H.-P."/>
            <person name="Zhang J.-L."/>
        </authorList>
    </citation>
    <scope>NUCLEOTIDE SEQUENCE [LARGE SCALE GENOMIC DNA]</scope>
    <source>
        <strain evidence="3 4">LC-T2</strain>
    </source>
</reference>
<evidence type="ECO:0000259" key="2">
    <source>
        <dbReference type="Pfam" id="PF13280"/>
    </source>
</evidence>
<dbReference type="RefSeq" id="WP_154119651.1">
    <property type="nucleotide sequence ID" value="NZ_WJXB01000005.1"/>
</dbReference>
<accession>A0A7X2H6M9</accession>